<dbReference type="PANTHER" id="PTHR13016:SF0">
    <property type="entry name" value="AMME SYNDROME CANDIDATE GENE 1 PROTEIN"/>
    <property type="match status" value="1"/>
</dbReference>
<dbReference type="InterPro" id="IPR023473">
    <property type="entry name" value="AMMECR1"/>
</dbReference>
<dbReference type="InterPro" id="IPR002733">
    <property type="entry name" value="AMMECR1_domain"/>
</dbReference>
<dbReference type="Pfam" id="PF01871">
    <property type="entry name" value="AMMECR1"/>
    <property type="match status" value="1"/>
</dbReference>
<evidence type="ECO:0000313" key="1">
    <source>
        <dbReference type="EMBL" id="TBU59141.1"/>
    </source>
</evidence>
<dbReference type="EMBL" id="ML145117">
    <property type="protein sequence ID" value="TBU59141.1"/>
    <property type="molecule type" value="Genomic_DNA"/>
</dbReference>
<gene>
    <name evidence="1" type="ORF">BD310DRAFT_818024</name>
</gene>
<dbReference type="Proteomes" id="UP000292082">
    <property type="component" value="Unassembled WGS sequence"/>
</dbReference>
<keyword evidence="2" id="KW-1185">Reference proteome</keyword>
<proteinExistence type="predicted"/>
<protein>
    <submittedName>
        <fullName evidence="1">AMMECR1 domain-containing protein</fullName>
    </submittedName>
</protein>
<accession>A0A4Q9P8S2</accession>
<dbReference type="InterPro" id="IPR027485">
    <property type="entry name" value="AMMECR1_N"/>
</dbReference>
<reference evidence="1 2" key="1">
    <citation type="submission" date="2019-01" db="EMBL/GenBank/DDBJ databases">
        <title>Draft genome sequences of three monokaryotic isolates of the white-rot basidiomycete fungus Dichomitus squalens.</title>
        <authorList>
            <consortium name="DOE Joint Genome Institute"/>
            <person name="Lopez S.C."/>
            <person name="Andreopoulos B."/>
            <person name="Pangilinan J."/>
            <person name="Lipzen A."/>
            <person name="Riley R."/>
            <person name="Ahrendt S."/>
            <person name="Ng V."/>
            <person name="Barry K."/>
            <person name="Daum C."/>
            <person name="Grigoriev I.V."/>
            <person name="Hilden K.S."/>
            <person name="Makela M.R."/>
            <person name="de Vries R.P."/>
        </authorList>
    </citation>
    <scope>NUCLEOTIDE SEQUENCE [LARGE SCALE GENOMIC DNA]</scope>
    <source>
        <strain evidence="1 2">CBS 464.89</strain>
    </source>
</reference>
<dbReference type="SUPFAM" id="SSF143447">
    <property type="entry name" value="AMMECR1-like"/>
    <property type="match status" value="1"/>
</dbReference>
<evidence type="ECO:0000313" key="2">
    <source>
        <dbReference type="Proteomes" id="UP000292082"/>
    </source>
</evidence>
<dbReference type="PANTHER" id="PTHR13016">
    <property type="entry name" value="AMMECR1 HOMOLOG"/>
    <property type="match status" value="1"/>
</dbReference>
<name>A0A4Q9P8S2_9APHY</name>
<dbReference type="STRING" id="114155.A0A4Q9P8S2"/>
<dbReference type="Gene3D" id="3.30.700.20">
    <property type="entry name" value="Hypothetical protein ph0010, domain 1"/>
    <property type="match status" value="1"/>
</dbReference>
<dbReference type="InterPro" id="IPR036071">
    <property type="entry name" value="AMMECR1_dom_sf"/>
</dbReference>
<organism evidence="1 2">
    <name type="scientific">Dichomitus squalens</name>
    <dbReference type="NCBI Taxonomy" id="114155"/>
    <lineage>
        <taxon>Eukaryota</taxon>
        <taxon>Fungi</taxon>
        <taxon>Dikarya</taxon>
        <taxon>Basidiomycota</taxon>
        <taxon>Agaricomycotina</taxon>
        <taxon>Agaricomycetes</taxon>
        <taxon>Polyporales</taxon>
        <taxon>Polyporaceae</taxon>
        <taxon>Dichomitus</taxon>
    </lineage>
</organism>
<dbReference type="AlphaFoldDB" id="A0A4Q9P8S2"/>
<dbReference type="Gene3D" id="3.30.1490.150">
    <property type="entry name" value="Hypothetical protein ph0010, domain 2"/>
    <property type="match status" value="1"/>
</dbReference>
<sequence length="263" mass="29434">MSIVESELVQPGAEAEQVCLPEHGFHSFDTLFCALTSSKPIPPKFPDGKYPLFVTWNTRPSRPGKSPRLRGCIGTFEPQPLRDGLAEYALISAFRDHRFRKIEESELESLECAVSLLMDFEDAENYLDWTVGVHGIQISFPHPSLIPIAPSPSSAPSPLASESASSLPTLGKLKHSFSATYLPEVAEELGWDQVEAIDSAIRKAGWNGRISEDLRRAVKVRRYQSQHCSVTWEEYARWRTANGGDLVRVRSSNSWSSFVCLRR</sequence>
<dbReference type="PROSITE" id="PS51112">
    <property type="entry name" value="AMMECR1"/>
    <property type="match status" value="1"/>
</dbReference>